<dbReference type="PANTHER" id="PTHR34075">
    <property type="entry name" value="BLR3430 PROTEIN"/>
    <property type="match status" value="1"/>
</dbReference>
<reference evidence="3 4" key="1">
    <citation type="submission" date="2020-07" db="EMBL/GenBank/DDBJ databases">
        <title>Taxonomic revisions and descriptions of new bacterial species based on genomic comparisons in the high-G+C-content subgroup of the family Alcaligenaceae.</title>
        <authorList>
            <person name="Szabo A."/>
            <person name="Felfoldi T."/>
        </authorList>
    </citation>
    <scope>NUCLEOTIDE SEQUENCE [LARGE SCALE GENOMIC DNA]</scope>
    <source>
        <strain evidence="3 4">DSM 25667</strain>
    </source>
</reference>
<dbReference type="Pfam" id="PF01796">
    <property type="entry name" value="OB_ChsH2_C"/>
    <property type="match status" value="1"/>
</dbReference>
<dbReference type="InterPro" id="IPR002878">
    <property type="entry name" value="ChsH2_C"/>
</dbReference>
<dbReference type="InterPro" id="IPR012340">
    <property type="entry name" value="NA-bd_OB-fold"/>
</dbReference>
<name>A0A853H2V2_9BURK</name>
<dbReference type="AlphaFoldDB" id="A0A853H2V2"/>
<feature type="domain" description="ChsH2 rubredoxin-like zinc ribbon" evidence="2">
    <location>
        <begin position="19"/>
        <end position="53"/>
    </location>
</feature>
<feature type="domain" description="ChsH2 C-terminal OB-fold" evidence="1">
    <location>
        <begin position="55"/>
        <end position="114"/>
    </location>
</feature>
<dbReference type="InterPro" id="IPR052513">
    <property type="entry name" value="Thioester_dehydratase-like"/>
</dbReference>
<comment type="caution">
    <text evidence="3">The sequence shown here is derived from an EMBL/GenBank/DDBJ whole genome shotgun (WGS) entry which is preliminary data.</text>
</comment>
<dbReference type="Gene3D" id="6.10.30.10">
    <property type="match status" value="1"/>
</dbReference>
<sequence>MDKHNNGPDTSGPQARYFSRLNEGVFEIQRCKACERHQFFPRVLCQHCGSTDLAWVTPSGKGQVYSFSVIRRKPDSGGDYNVALVDLDEGVRLMSRVDGVSPDAIHIGMAVSAKVLNEQDKGMLVFLPEGQK</sequence>
<dbReference type="Pfam" id="PF12172">
    <property type="entry name" value="zf-ChsH2"/>
    <property type="match status" value="1"/>
</dbReference>
<evidence type="ECO:0000259" key="2">
    <source>
        <dbReference type="Pfam" id="PF12172"/>
    </source>
</evidence>
<dbReference type="OrthoDB" id="5514845at2"/>
<dbReference type="RefSeq" id="WP_130038351.1">
    <property type="nucleotide sequence ID" value="NZ_JACCEV010000001.1"/>
</dbReference>
<keyword evidence="4" id="KW-1185">Reference proteome</keyword>
<evidence type="ECO:0000259" key="1">
    <source>
        <dbReference type="Pfam" id="PF01796"/>
    </source>
</evidence>
<dbReference type="InterPro" id="IPR022002">
    <property type="entry name" value="ChsH2_Znr"/>
</dbReference>
<protein>
    <submittedName>
        <fullName evidence="3">Zn-ribbon domain-containing OB-fold protein</fullName>
    </submittedName>
</protein>
<dbReference type="SUPFAM" id="SSF50249">
    <property type="entry name" value="Nucleic acid-binding proteins"/>
    <property type="match status" value="1"/>
</dbReference>
<evidence type="ECO:0000313" key="4">
    <source>
        <dbReference type="Proteomes" id="UP000554144"/>
    </source>
</evidence>
<dbReference type="EMBL" id="JACCEV010000001">
    <property type="protein sequence ID" value="NYT84484.1"/>
    <property type="molecule type" value="Genomic_DNA"/>
</dbReference>
<dbReference type="Proteomes" id="UP000554144">
    <property type="component" value="Unassembled WGS sequence"/>
</dbReference>
<organism evidence="3 4">
    <name type="scientific">Pollutimonas harenae</name>
    <dbReference type="NCBI Taxonomy" id="657015"/>
    <lineage>
        <taxon>Bacteria</taxon>
        <taxon>Pseudomonadati</taxon>
        <taxon>Pseudomonadota</taxon>
        <taxon>Betaproteobacteria</taxon>
        <taxon>Burkholderiales</taxon>
        <taxon>Alcaligenaceae</taxon>
        <taxon>Pollutimonas</taxon>
    </lineage>
</organism>
<accession>A0A853H2V2</accession>
<gene>
    <name evidence="3" type="ORF">H0A62_02605</name>
</gene>
<proteinExistence type="predicted"/>
<dbReference type="PANTHER" id="PTHR34075:SF5">
    <property type="entry name" value="BLR3430 PROTEIN"/>
    <property type="match status" value="1"/>
</dbReference>
<evidence type="ECO:0000313" key="3">
    <source>
        <dbReference type="EMBL" id="NYT84484.1"/>
    </source>
</evidence>